<evidence type="ECO:0000256" key="1">
    <source>
        <dbReference type="ARBA" id="ARBA00001973"/>
    </source>
</evidence>
<keyword evidence="4" id="KW-0560">Oxidoreductase</keyword>
<evidence type="ECO:0000256" key="4">
    <source>
        <dbReference type="ARBA" id="ARBA00023002"/>
    </source>
</evidence>
<evidence type="ECO:0000256" key="7">
    <source>
        <dbReference type="ARBA" id="ARBA00023157"/>
    </source>
</evidence>
<dbReference type="EMBL" id="JACAZH010000001">
    <property type="protein sequence ID" value="KAF7376912.1"/>
    <property type="molecule type" value="Genomic_DNA"/>
</dbReference>
<protein>
    <recommendedName>
        <fullName evidence="12">lytic cellulose monooxygenase (C4-dehydrogenating)</fullName>
        <ecNumber evidence="12">1.14.99.56</ecNumber>
    </recommendedName>
</protein>
<proteinExistence type="inferred from homology"/>
<evidence type="ECO:0000313" key="15">
    <source>
        <dbReference type="EMBL" id="KAF7376912.1"/>
    </source>
</evidence>
<keyword evidence="9" id="KW-0624">Polysaccharide degradation</keyword>
<evidence type="ECO:0000256" key="9">
    <source>
        <dbReference type="ARBA" id="ARBA00023326"/>
    </source>
</evidence>
<keyword evidence="13" id="KW-0732">Signal</keyword>
<keyword evidence="8" id="KW-0119">Carbohydrate metabolism</keyword>
<feature type="chain" id="PRO_5034865173" description="lytic cellulose monooxygenase (C4-dehydrogenating)" evidence="13">
    <location>
        <begin position="20"/>
        <end position="291"/>
    </location>
</feature>
<keyword evidence="3" id="KW-0136">Cellulose degradation</keyword>
<keyword evidence="5" id="KW-0186">Copper</keyword>
<keyword evidence="2" id="KW-0479">Metal-binding</keyword>
<dbReference type="EC" id="1.14.99.56" evidence="12"/>
<comment type="similarity">
    <text evidence="10">Belongs to the polysaccharide monooxygenase AA9 family.</text>
</comment>
<comment type="caution">
    <text evidence="15">The sequence shown here is derived from an EMBL/GenBank/DDBJ whole genome shotgun (WGS) entry which is preliminary data.</text>
</comment>
<gene>
    <name evidence="15" type="ORF">MSAN_00109000</name>
</gene>
<dbReference type="AlphaFoldDB" id="A0A8H6ZGD7"/>
<dbReference type="PANTHER" id="PTHR33353:SF6">
    <property type="entry name" value="ENDOGLUCANASE IV"/>
    <property type="match status" value="1"/>
</dbReference>
<evidence type="ECO:0000256" key="8">
    <source>
        <dbReference type="ARBA" id="ARBA00023277"/>
    </source>
</evidence>
<accession>A0A8H6ZGD7</accession>
<comment type="cofactor">
    <cofactor evidence="1">
        <name>Cu(2+)</name>
        <dbReference type="ChEBI" id="CHEBI:29036"/>
    </cofactor>
</comment>
<evidence type="ECO:0000256" key="12">
    <source>
        <dbReference type="ARBA" id="ARBA00047174"/>
    </source>
</evidence>
<dbReference type="Proteomes" id="UP000623467">
    <property type="component" value="Unassembled WGS sequence"/>
</dbReference>
<keyword evidence="7" id="KW-1015">Disulfide bond</keyword>
<evidence type="ECO:0000313" key="16">
    <source>
        <dbReference type="Proteomes" id="UP000623467"/>
    </source>
</evidence>
<evidence type="ECO:0000259" key="14">
    <source>
        <dbReference type="Pfam" id="PF03443"/>
    </source>
</evidence>
<evidence type="ECO:0000256" key="5">
    <source>
        <dbReference type="ARBA" id="ARBA00023008"/>
    </source>
</evidence>
<dbReference type="Gene3D" id="2.70.50.70">
    <property type="match status" value="1"/>
</dbReference>
<organism evidence="15 16">
    <name type="scientific">Mycena sanguinolenta</name>
    <dbReference type="NCBI Taxonomy" id="230812"/>
    <lineage>
        <taxon>Eukaryota</taxon>
        <taxon>Fungi</taxon>
        <taxon>Dikarya</taxon>
        <taxon>Basidiomycota</taxon>
        <taxon>Agaricomycotina</taxon>
        <taxon>Agaricomycetes</taxon>
        <taxon>Agaricomycetidae</taxon>
        <taxon>Agaricales</taxon>
        <taxon>Marasmiineae</taxon>
        <taxon>Mycenaceae</taxon>
        <taxon>Mycena</taxon>
    </lineage>
</organism>
<dbReference type="InterPro" id="IPR049892">
    <property type="entry name" value="AA9"/>
</dbReference>
<evidence type="ECO:0000256" key="13">
    <source>
        <dbReference type="SAM" id="SignalP"/>
    </source>
</evidence>
<dbReference type="Pfam" id="PF03443">
    <property type="entry name" value="AA9"/>
    <property type="match status" value="1"/>
</dbReference>
<dbReference type="CDD" id="cd21175">
    <property type="entry name" value="LPMO_AA9"/>
    <property type="match status" value="1"/>
</dbReference>
<sequence>MKCATSILFAGSLITSVVAHGWVGTLTIAGKAYKGNQPLEQAPNGAPSVVRQISNNLPVKDVSLLDLTCDRDAKPAALVAPATPGDALLMDWNTLAGDGNWFHNMGPILTYLARCENSNCAEFNATEARWFKIAEQGQDANGSWEQAKLDEGSPARVTLPANLKAGQYLLRGEIIALHTAQSIGGAEFYIGCSQISVTGRGTGEPQESELVRFPGAYHATDKGILIDVYNMKGTYQFPGPPVAAFVNGSSPAASPPVFLGKRRFIEPCQHAFHDKSGHSYTYRDEDMQMQA</sequence>
<evidence type="ECO:0000256" key="11">
    <source>
        <dbReference type="ARBA" id="ARBA00045077"/>
    </source>
</evidence>
<evidence type="ECO:0000256" key="2">
    <source>
        <dbReference type="ARBA" id="ARBA00022723"/>
    </source>
</evidence>
<comment type="catalytic activity">
    <reaction evidence="11">
        <text>[(1-&gt;4)-beta-D-glucosyl]n+m + reduced acceptor + O2 = 4-dehydro-beta-D-glucosyl-[(1-&gt;4)-beta-D-glucosyl]n-1 + [(1-&gt;4)-beta-D-glucosyl]m + acceptor + H2O.</text>
        <dbReference type="EC" id="1.14.99.56"/>
    </reaction>
</comment>
<dbReference type="GO" id="GO:0004497">
    <property type="term" value="F:monooxygenase activity"/>
    <property type="evidence" value="ECO:0007669"/>
    <property type="project" value="UniProtKB-KW"/>
</dbReference>
<dbReference type="GO" id="GO:0030245">
    <property type="term" value="P:cellulose catabolic process"/>
    <property type="evidence" value="ECO:0007669"/>
    <property type="project" value="UniProtKB-KW"/>
</dbReference>
<feature type="domain" description="Auxiliary Activity family 9 catalytic" evidence="14">
    <location>
        <begin position="20"/>
        <end position="232"/>
    </location>
</feature>
<feature type="signal peptide" evidence="13">
    <location>
        <begin position="1"/>
        <end position="19"/>
    </location>
</feature>
<name>A0A8H6ZGD7_9AGAR</name>
<dbReference type="PANTHER" id="PTHR33353">
    <property type="entry name" value="PUTATIVE (AFU_ORTHOLOGUE AFUA_1G12560)-RELATED"/>
    <property type="match status" value="1"/>
</dbReference>
<dbReference type="GO" id="GO:0046872">
    <property type="term" value="F:metal ion binding"/>
    <property type="evidence" value="ECO:0007669"/>
    <property type="project" value="UniProtKB-KW"/>
</dbReference>
<dbReference type="OrthoDB" id="4849160at2759"/>
<keyword evidence="16" id="KW-1185">Reference proteome</keyword>
<evidence type="ECO:0000256" key="3">
    <source>
        <dbReference type="ARBA" id="ARBA00023001"/>
    </source>
</evidence>
<evidence type="ECO:0000256" key="6">
    <source>
        <dbReference type="ARBA" id="ARBA00023033"/>
    </source>
</evidence>
<evidence type="ECO:0000256" key="10">
    <source>
        <dbReference type="ARBA" id="ARBA00044502"/>
    </source>
</evidence>
<reference evidence="15" key="1">
    <citation type="submission" date="2020-05" db="EMBL/GenBank/DDBJ databases">
        <title>Mycena genomes resolve the evolution of fungal bioluminescence.</title>
        <authorList>
            <person name="Tsai I.J."/>
        </authorList>
    </citation>
    <scope>NUCLEOTIDE SEQUENCE</scope>
    <source>
        <strain evidence="15">160909Yilan</strain>
    </source>
</reference>
<dbReference type="InterPro" id="IPR005103">
    <property type="entry name" value="AA9_LPMO"/>
</dbReference>
<keyword evidence="6" id="KW-0503">Monooxygenase</keyword>